<evidence type="ECO:0000313" key="3">
    <source>
        <dbReference type="Proteomes" id="UP000248553"/>
    </source>
</evidence>
<keyword evidence="3" id="KW-1185">Reference proteome</keyword>
<sequence length="562" mass="57766">MNMLLAGAAAAQVSYVPAAVTGYTADVIANGPGSVASSTTNTVDRGNATVRWCFADSTFVNPAGQRPTRALPASGFFRSRTTPGLSYQMGPSSGNNSLRIDGAGSGVLTLTNPQPCSEVMVLATEGNGTTAPKTFLVTFTDGSIQLFTNVVVPDWFGNGATPAIVVGSRVNRPDNIIDNQPNDPTIYEVRLPLAVANYSKAVQSVTVSKTSTDPVLNVMGISLGSDCLGAPTGGAARASTASVCPGSPVALSLSGNTIGGSITYQWQASTDGGTTFADIAGATAATYTARPTATTQYRARLTCRLQSGTSTPITVTVLPSTAALTYAVPPATPTFCQQGTAAVVTATPAGGRFSSSTGLVIDATTGAIDLAASALGIYSVTYTVTAPCAATATTTVTIAAPPAPLTYGCPPFYRNGPNAVPTFAPAAGSRFAATPTGLVVDAATGVVDLTASAEGSYTVSYTTANGCRTTTSLQVEKAVVYPNVITPNNDGKNDELRLGMPNVTDFSLQVFNRWGKRVYTSKDVGKGWTAGSSAAGVYYYLLEYTNCQGRRESYKNWVEVVK</sequence>
<comment type="caution">
    <text evidence="2">The sequence shown here is derived from an EMBL/GenBank/DDBJ whole genome shotgun (WGS) entry which is preliminary data.</text>
</comment>
<name>A0A328B6R5_9BACT</name>
<feature type="chain" id="PRO_5016323673" description="Gliding motility-associated C-terminal domain-containing protein" evidence="1">
    <location>
        <begin position="19"/>
        <end position="562"/>
    </location>
</feature>
<proteinExistence type="predicted"/>
<feature type="signal peptide" evidence="1">
    <location>
        <begin position="1"/>
        <end position="18"/>
    </location>
</feature>
<dbReference type="Proteomes" id="UP000248553">
    <property type="component" value="Unassembled WGS sequence"/>
</dbReference>
<dbReference type="RefSeq" id="WP_111480818.1">
    <property type="nucleotide sequence ID" value="NZ_QHKM01000017.1"/>
</dbReference>
<dbReference type="Pfam" id="PF13585">
    <property type="entry name" value="CHU_C"/>
    <property type="match status" value="1"/>
</dbReference>
<dbReference type="AlphaFoldDB" id="A0A328B6R5"/>
<organism evidence="2 3">
    <name type="scientific">Hymenobacter edaphi</name>
    <dbReference type="NCBI Taxonomy" id="2211146"/>
    <lineage>
        <taxon>Bacteria</taxon>
        <taxon>Pseudomonadati</taxon>
        <taxon>Bacteroidota</taxon>
        <taxon>Cytophagia</taxon>
        <taxon>Cytophagales</taxon>
        <taxon>Hymenobacteraceae</taxon>
        <taxon>Hymenobacter</taxon>
    </lineage>
</organism>
<accession>A0A328B6R5</accession>
<protein>
    <recommendedName>
        <fullName evidence="4">Gliding motility-associated C-terminal domain-containing protein</fullName>
    </recommendedName>
</protein>
<evidence type="ECO:0000256" key="1">
    <source>
        <dbReference type="SAM" id="SignalP"/>
    </source>
</evidence>
<reference evidence="3" key="1">
    <citation type="submission" date="2018-05" db="EMBL/GenBank/DDBJ databases">
        <authorList>
            <person name="Nie L."/>
        </authorList>
    </citation>
    <scope>NUCLEOTIDE SEQUENCE [LARGE SCALE GENOMIC DNA]</scope>
    <source>
        <strain evidence="3">NL</strain>
    </source>
</reference>
<gene>
    <name evidence="2" type="ORF">DLM85_24450</name>
</gene>
<keyword evidence="1" id="KW-0732">Signal</keyword>
<dbReference type="OrthoDB" id="904955at2"/>
<dbReference type="Gene3D" id="2.60.40.2700">
    <property type="match status" value="1"/>
</dbReference>
<evidence type="ECO:0000313" key="2">
    <source>
        <dbReference type="EMBL" id="RAK62091.1"/>
    </source>
</evidence>
<evidence type="ECO:0008006" key="4">
    <source>
        <dbReference type="Google" id="ProtNLM"/>
    </source>
</evidence>
<dbReference type="EMBL" id="QHKM01000017">
    <property type="protein sequence ID" value="RAK62091.1"/>
    <property type="molecule type" value="Genomic_DNA"/>
</dbReference>